<evidence type="ECO:0000313" key="2">
    <source>
        <dbReference type="EMBL" id="MBE5040624.1"/>
    </source>
</evidence>
<sequence length="575" mass="66804">MPVTLNAIVNIQKTVWDLLDFKDQTPIKFVQRQGAYVKIENGAAWIGGSCISEYGRAFALYAQYVSEGIKKCEIFQKPSFRECGVMIETSLNTALRPAAIKIYINHMAMLGMNFFLFSFAWGRAWTVGKYIEEELIDLAHYAASLGIEMVPCISVQPADNIQLGWKNEKESGYISSDWNDEIFLQQLLCLIRRCFRSERIYIKVVPPEKNAAEEYLELDDGKQIEAMQALLWKLYQKSIYHGLSPVLWADPMVPSEKQMFLYDDFIRAAREYKLDAAMICANGSCAVQKDFSKKILAYSKQNVFVSLASGEKICRSFLPDCKQMIQEAIPALDFSVRKGINTVFAVIRMTGECTADFMYFLPYLMAYSEYCYAGIGTAEEKIYEMSRFFLKREKKEIEYFSFFQKRKGTELIWCDPFVRLFHNEEELKKTKEMFQQAYQYFSSRTEAERNEYAALLFKVAKEKCELCQNLFPAYYIGDRNYLWLVAEDLIPRLQSDYEELHHVHKQLWRKNCMTYGWEILDGKYGAMHARLASVGESVLAYLNEEISQIEELTEKGRLEQNQNFLPALSGFYYMN</sequence>
<dbReference type="SUPFAM" id="SSF51445">
    <property type="entry name" value="(Trans)glycosidases"/>
    <property type="match status" value="1"/>
</dbReference>
<accession>A0A9D5M6U5</accession>
<organism evidence="2 3">
    <name type="scientific">Ructibacterium gallinarum</name>
    <dbReference type="NCBI Taxonomy" id="2779355"/>
    <lineage>
        <taxon>Bacteria</taxon>
        <taxon>Bacillati</taxon>
        <taxon>Bacillota</taxon>
        <taxon>Clostridia</taxon>
        <taxon>Eubacteriales</taxon>
        <taxon>Oscillospiraceae</taxon>
        <taxon>Ructibacterium</taxon>
    </lineage>
</organism>
<name>A0A9D5M6U5_9FIRM</name>
<dbReference type="Proteomes" id="UP000806542">
    <property type="component" value="Unassembled WGS sequence"/>
</dbReference>
<protein>
    <recommendedName>
        <fullName evidence="1">Glycoside Hydrolase 20C C-terminal domain-containing protein</fullName>
    </recommendedName>
</protein>
<keyword evidence="3" id="KW-1185">Reference proteome</keyword>
<evidence type="ECO:0000313" key="3">
    <source>
        <dbReference type="Proteomes" id="UP000806542"/>
    </source>
</evidence>
<dbReference type="AlphaFoldDB" id="A0A9D5M6U5"/>
<evidence type="ECO:0000259" key="1">
    <source>
        <dbReference type="Pfam" id="PF18088"/>
    </source>
</evidence>
<reference evidence="2" key="1">
    <citation type="submission" date="2020-10" db="EMBL/GenBank/DDBJ databases">
        <title>ChiBAC.</title>
        <authorList>
            <person name="Zenner C."/>
            <person name="Hitch T.C.A."/>
            <person name="Clavel T."/>
        </authorList>
    </citation>
    <scope>NUCLEOTIDE SEQUENCE</scope>
    <source>
        <strain evidence="2">DSM 107454</strain>
    </source>
</reference>
<proteinExistence type="predicted"/>
<dbReference type="Pfam" id="PF18088">
    <property type="entry name" value="Glyco_H_20C_C"/>
    <property type="match status" value="1"/>
</dbReference>
<comment type="caution">
    <text evidence="2">The sequence shown here is derived from an EMBL/GenBank/DDBJ whole genome shotgun (WGS) entry which is preliminary data.</text>
</comment>
<dbReference type="Gene3D" id="1.20.120.670">
    <property type="entry name" value="N-acetyl-b-d-glucoasminidase"/>
    <property type="match status" value="1"/>
</dbReference>
<dbReference type="InterPro" id="IPR041063">
    <property type="entry name" value="Glyco_H_20C_C"/>
</dbReference>
<feature type="domain" description="Glycoside Hydrolase 20C C-terminal" evidence="1">
    <location>
        <begin position="411"/>
        <end position="555"/>
    </location>
</feature>
<dbReference type="Gene3D" id="3.20.20.80">
    <property type="entry name" value="Glycosidases"/>
    <property type="match status" value="1"/>
</dbReference>
<dbReference type="InterPro" id="IPR017853">
    <property type="entry name" value="GH"/>
</dbReference>
<dbReference type="EMBL" id="JADCKB010000019">
    <property type="protein sequence ID" value="MBE5040624.1"/>
    <property type="molecule type" value="Genomic_DNA"/>
</dbReference>
<gene>
    <name evidence="2" type="ORF">INF28_09135</name>
</gene>
<dbReference type="RefSeq" id="WP_226393178.1">
    <property type="nucleotide sequence ID" value="NZ_JADCKB010000019.1"/>
</dbReference>